<organism evidence="2 3">
    <name type="scientific">Nonomuraea typhae</name>
    <dbReference type="NCBI Taxonomy" id="2603600"/>
    <lineage>
        <taxon>Bacteria</taxon>
        <taxon>Bacillati</taxon>
        <taxon>Actinomycetota</taxon>
        <taxon>Actinomycetes</taxon>
        <taxon>Streptosporangiales</taxon>
        <taxon>Streptosporangiaceae</taxon>
        <taxon>Nonomuraea</taxon>
    </lineage>
</organism>
<comment type="caution">
    <text evidence="2">The sequence shown here is derived from an EMBL/GenBank/DDBJ whole genome shotgun (WGS) entry which is preliminary data.</text>
</comment>
<accession>A0ABW7YPA7</accession>
<gene>
    <name evidence="2" type="ORF">ACIBG2_09725</name>
</gene>
<sequence length="279" mass="29869">MKRTASLIALALLTAACAGTPEPPSTTPPPGLTVTLTQGRSDMPKHMLSVLMANSASTPVWVSDVRLTGPSFKDTAFARMDTAVKSVPVALRIPYGEANCAAGAVPDLRPATVAAHVRTGDGPLREVTWALPHPDPLLRKLFTEECEAFLIKQAVEIGFGQAWEEKDKALHGVVTVKRRNGRETVTIKELSGNVHYELKAGGATLEPGTAQLDIPIRITPGRCDPHAFAEAKIAMLFNARVALGTGEPRYLVFRSDTVQTPGGRLDELILGYARKTCGL</sequence>
<dbReference type="RefSeq" id="WP_397080629.1">
    <property type="nucleotide sequence ID" value="NZ_JBITGY010000002.1"/>
</dbReference>
<proteinExistence type="predicted"/>
<keyword evidence="3" id="KW-1185">Reference proteome</keyword>
<dbReference type="PROSITE" id="PS51257">
    <property type="entry name" value="PROKAR_LIPOPROTEIN"/>
    <property type="match status" value="1"/>
</dbReference>
<evidence type="ECO:0000313" key="3">
    <source>
        <dbReference type="Proteomes" id="UP001612741"/>
    </source>
</evidence>
<protein>
    <recommendedName>
        <fullName evidence="4">Lipoprotein</fullName>
    </recommendedName>
</protein>
<name>A0ABW7YPA7_9ACTN</name>
<evidence type="ECO:0008006" key="4">
    <source>
        <dbReference type="Google" id="ProtNLM"/>
    </source>
</evidence>
<feature type="signal peptide" evidence="1">
    <location>
        <begin position="1"/>
        <end position="18"/>
    </location>
</feature>
<evidence type="ECO:0000313" key="2">
    <source>
        <dbReference type="EMBL" id="MFI6497653.1"/>
    </source>
</evidence>
<reference evidence="2 3" key="1">
    <citation type="submission" date="2024-10" db="EMBL/GenBank/DDBJ databases">
        <title>The Natural Products Discovery Center: Release of the First 8490 Sequenced Strains for Exploring Actinobacteria Biosynthetic Diversity.</title>
        <authorList>
            <person name="Kalkreuter E."/>
            <person name="Kautsar S.A."/>
            <person name="Yang D."/>
            <person name="Bader C.D."/>
            <person name="Teijaro C.N."/>
            <person name="Fluegel L."/>
            <person name="Davis C.M."/>
            <person name="Simpson J.R."/>
            <person name="Lauterbach L."/>
            <person name="Steele A.D."/>
            <person name="Gui C."/>
            <person name="Meng S."/>
            <person name="Li G."/>
            <person name="Viehrig K."/>
            <person name="Ye F."/>
            <person name="Su P."/>
            <person name="Kiefer A.F."/>
            <person name="Nichols A."/>
            <person name="Cepeda A.J."/>
            <person name="Yan W."/>
            <person name="Fan B."/>
            <person name="Jiang Y."/>
            <person name="Adhikari A."/>
            <person name="Zheng C.-J."/>
            <person name="Schuster L."/>
            <person name="Cowan T.M."/>
            <person name="Smanski M.J."/>
            <person name="Chevrette M.G."/>
            <person name="De Carvalho L.P.S."/>
            <person name="Shen B."/>
        </authorList>
    </citation>
    <scope>NUCLEOTIDE SEQUENCE [LARGE SCALE GENOMIC DNA]</scope>
    <source>
        <strain evidence="2 3">NPDC050545</strain>
    </source>
</reference>
<dbReference type="EMBL" id="JBITGY010000002">
    <property type="protein sequence ID" value="MFI6497653.1"/>
    <property type="molecule type" value="Genomic_DNA"/>
</dbReference>
<feature type="chain" id="PRO_5046913820" description="Lipoprotein" evidence="1">
    <location>
        <begin position="19"/>
        <end position="279"/>
    </location>
</feature>
<dbReference type="Proteomes" id="UP001612741">
    <property type="component" value="Unassembled WGS sequence"/>
</dbReference>
<evidence type="ECO:0000256" key="1">
    <source>
        <dbReference type="SAM" id="SignalP"/>
    </source>
</evidence>
<keyword evidence="1" id="KW-0732">Signal</keyword>